<feature type="signal peptide" evidence="1">
    <location>
        <begin position="1"/>
        <end position="22"/>
    </location>
</feature>
<proteinExistence type="predicted"/>
<accession>A0ABY9YSY0</accession>
<gene>
    <name evidence="3" type="ORF">PDM29_05900</name>
</gene>
<name>A0ABY9YSY0_9GAMM</name>
<evidence type="ECO:0000313" key="3">
    <source>
        <dbReference type="EMBL" id="WNH53812.1"/>
    </source>
</evidence>
<reference evidence="3 4" key="1">
    <citation type="submission" date="2022-12" db="EMBL/GenBank/DDBJ databases">
        <title>Two new species, Stenotrophomonas aracearum and Stenotrophomonas oahuensis, isolated from Anthurium (Araceae family) in Hawaii.</title>
        <authorList>
            <person name="Chunag S.C."/>
            <person name="Dobhal S."/>
            <person name="Alvarez A."/>
            <person name="Arif M."/>
        </authorList>
    </citation>
    <scope>NUCLEOTIDE SEQUENCE [LARGE SCALE GENOMIC DNA]</scope>
    <source>
        <strain evidence="3 4">A5586</strain>
    </source>
</reference>
<dbReference type="InterPro" id="IPR054384">
    <property type="entry name" value="SecDF_P1_head"/>
</dbReference>
<dbReference type="Gene3D" id="3.30.1360.200">
    <property type="match status" value="1"/>
</dbReference>
<evidence type="ECO:0000313" key="4">
    <source>
        <dbReference type="Proteomes" id="UP001302072"/>
    </source>
</evidence>
<dbReference type="EMBL" id="CP115541">
    <property type="protein sequence ID" value="WNH53812.1"/>
    <property type="molecule type" value="Genomic_DNA"/>
</dbReference>
<evidence type="ECO:0000259" key="2">
    <source>
        <dbReference type="Pfam" id="PF22599"/>
    </source>
</evidence>
<sequence>MDARLLRTYMLATLLTASGLTACTPPPALTQTPEARQGAAPLPQATLLMREVDEQGLPTSTRLTDAEGHPLALLEPPFLVTADVHSVALDTDAHTGTPVLNLELTEEAGTRMLAATEARVGKRIAFTVGDRVLTVATIRGPFGKAMQVNGLEDMQDAQQMYAEITGQHP</sequence>
<dbReference type="Pfam" id="PF22599">
    <property type="entry name" value="SecDF_P1_head"/>
    <property type="match status" value="1"/>
</dbReference>
<protein>
    <recommendedName>
        <fullName evidence="2">SecDF P1 head subdomain domain-containing protein</fullName>
    </recommendedName>
</protein>
<dbReference type="PROSITE" id="PS51257">
    <property type="entry name" value="PROKAR_LIPOPROTEIN"/>
    <property type="match status" value="1"/>
</dbReference>
<dbReference type="Proteomes" id="UP001302072">
    <property type="component" value="Chromosome"/>
</dbReference>
<keyword evidence="1" id="KW-0732">Signal</keyword>
<feature type="chain" id="PRO_5046763012" description="SecDF P1 head subdomain domain-containing protein" evidence="1">
    <location>
        <begin position="23"/>
        <end position="169"/>
    </location>
</feature>
<dbReference type="RefSeq" id="WP_311192942.1">
    <property type="nucleotide sequence ID" value="NZ_CP115541.1"/>
</dbReference>
<keyword evidence="4" id="KW-1185">Reference proteome</keyword>
<organism evidence="3 4">
    <name type="scientific">Stenotrophomonas oahuensis</name>
    <dbReference type="NCBI Taxonomy" id="3003271"/>
    <lineage>
        <taxon>Bacteria</taxon>
        <taxon>Pseudomonadati</taxon>
        <taxon>Pseudomonadota</taxon>
        <taxon>Gammaproteobacteria</taxon>
        <taxon>Lysobacterales</taxon>
        <taxon>Lysobacteraceae</taxon>
        <taxon>Stenotrophomonas</taxon>
    </lineage>
</organism>
<evidence type="ECO:0000256" key="1">
    <source>
        <dbReference type="SAM" id="SignalP"/>
    </source>
</evidence>
<feature type="domain" description="SecDF P1 head subdomain" evidence="2">
    <location>
        <begin position="65"/>
        <end position="160"/>
    </location>
</feature>